<dbReference type="PANTHER" id="PTHR35811">
    <property type="entry name" value="SLR1870 PROTEIN"/>
    <property type="match status" value="1"/>
</dbReference>
<accession>A0ABP8XDM5</accession>
<dbReference type="Pfam" id="PF12872">
    <property type="entry name" value="OST-HTH"/>
    <property type="match status" value="1"/>
</dbReference>
<organism evidence="3 4">
    <name type="scientific">Nocardioides conyzicola</name>
    <dbReference type="NCBI Taxonomy" id="1651781"/>
    <lineage>
        <taxon>Bacteria</taxon>
        <taxon>Bacillati</taxon>
        <taxon>Actinomycetota</taxon>
        <taxon>Actinomycetes</taxon>
        <taxon>Propionibacteriales</taxon>
        <taxon>Nocardioidaceae</taxon>
        <taxon>Nocardioides</taxon>
    </lineage>
</organism>
<dbReference type="InterPro" id="IPR025605">
    <property type="entry name" value="OST-HTH/LOTUS_dom"/>
</dbReference>
<dbReference type="CDD" id="cd11297">
    <property type="entry name" value="PIN_LabA-like_N_1"/>
    <property type="match status" value="1"/>
</dbReference>
<gene>
    <name evidence="3" type="ORF">GCM10023349_22930</name>
</gene>
<comment type="caution">
    <text evidence="3">The sequence shown here is derived from an EMBL/GenBank/DDBJ whole genome shotgun (WGS) entry which is preliminary data.</text>
</comment>
<dbReference type="PANTHER" id="PTHR35811:SF1">
    <property type="entry name" value="HTH OST-TYPE DOMAIN-CONTAINING PROTEIN"/>
    <property type="match status" value="1"/>
</dbReference>
<feature type="compositionally biased region" description="Basic residues" evidence="1">
    <location>
        <begin position="238"/>
        <end position="260"/>
    </location>
</feature>
<evidence type="ECO:0000259" key="2">
    <source>
        <dbReference type="PROSITE" id="PS51644"/>
    </source>
</evidence>
<dbReference type="CDD" id="cd10146">
    <property type="entry name" value="LabA_like_C"/>
    <property type="match status" value="1"/>
</dbReference>
<dbReference type="Pfam" id="PF01936">
    <property type="entry name" value="NYN"/>
    <property type="match status" value="1"/>
</dbReference>
<dbReference type="Proteomes" id="UP001499974">
    <property type="component" value="Unassembled WGS sequence"/>
</dbReference>
<dbReference type="PROSITE" id="PS51644">
    <property type="entry name" value="HTH_OST"/>
    <property type="match status" value="1"/>
</dbReference>
<proteinExistence type="predicted"/>
<feature type="region of interest" description="Disordered" evidence="1">
    <location>
        <begin position="149"/>
        <end position="169"/>
    </location>
</feature>
<sequence>MTESPTVRLAVLIDADNVSSSHSSALLAELARYGIPTVKRAYGDWTTPQLAGWKGELARHAIQPIQQFANTVGKNSTDSALIIDAMDLLYSANLDAFALVSSDSDFTRLATRLRESGKTVYGLGQRKTPASLQAACDKFIFLEVLRDRDDDQDEGQGPEQDAEAEGDSLPDLRTILEAAVRSTSQEDGWSPLGAVGTYLGKAHASFDPRHYGFSRLSVLVGKQDYLDLDHPDGGQPRVRVRPKRPARKRAPAKKAAAKKS</sequence>
<feature type="compositionally biased region" description="Acidic residues" evidence="1">
    <location>
        <begin position="150"/>
        <end position="168"/>
    </location>
</feature>
<evidence type="ECO:0000313" key="4">
    <source>
        <dbReference type="Proteomes" id="UP001499974"/>
    </source>
</evidence>
<feature type="domain" description="HTH OST-type" evidence="2">
    <location>
        <begin position="168"/>
        <end position="242"/>
    </location>
</feature>
<protein>
    <submittedName>
        <fullName evidence="3">NYN domain-containing protein</fullName>
    </submittedName>
</protein>
<keyword evidence="4" id="KW-1185">Reference proteome</keyword>
<dbReference type="InterPro" id="IPR041966">
    <property type="entry name" value="LOTUS-like"/>
</dbReference>
<dbReference type="EMBL" id="BAABKM010000002">
    <property type="protein sequence ID" value="GAA4704743.1"/>
    <property type="molecule type" value="Genomic_DNA"/>
</dbReference>
<evidence type="ECO:0000313" key="3">
    <source>
        <dbReference type="EMBL" id="GAA4704743.1"/>
    </source>
</evidence>
<name>A0ABP8XDM5_9ACTN</name>
<evidence type="ECO:0000256" key="1">
    <source>
        <dbReference type="SAM" id="MobiDB-lite"/>
    </source>
</evidence>
<feature type="region of interest" description="Disordered" evidence="1">
    <location>
        <begin position="227"/>
        <end position="260"/>
    </location>
</feature>
<dbReference type="Gene3D" id="3.30.420.610">
    <property type="entry name" value="LOTUS domain-like"/>
    <property type="match status" value="1"/>
</dbReference>
<dbReference type="Gene3D" id="3.40.50.1010">
    <property type="entry name" value="5'-nuclease"/>
    <property type="match status" value="1"/>
</dbReference>
<reference evidence="4" key="1">
    <citation type="journal article" date="2019" name="Int. J. Syst. Evol. Microbiol.">
        <title>The Global Catalogue of Microorganisms (GCM) 10K type strain sequencing project: providing services to taxonomists for standard genome sequencing and annotation.</title>
        <authorList>
            <consortium name="The Broad Institute Genomics Platform"/>
            <consortium name="The Broad Institute Genome Sequencing Center for Infectious Disease"/>
            <person name="Wu L."/>
            <person name="Ma J."/>
        </authorList>
    </citation>
    <scope>NUCLEOTIDE SEQUENCE [LARGE SCALE GENOMIC DNA]</scope>
    <source>
        <strain evidence="4">JCM 18531</strain>
    </source>
</reference>
<dbReference type="InterPro" id="IPR021139">
    <property type="entry name" value="NYN"/>
</dbReference>
<dbReference type="RefSeq" id="WP_345521397.1">
    <property type="nucleotide sequence ID" value="NZ_BAABKM010000002.1"/>
</dbReference>